<evidence type="ECO:0000313" key="2">
    <source>
        <dbReference type="Proteomes" id="UP000006064"/>
    </source>
</evidence>
<dbReference type="Proteomes" id="UP000006064">
    <property type="component" value="Chromosome"/>
</dbReference>
<name>I3ZWS3_THECF</name>
<dbReference type="AlphaFoldDB" id="I3ZWS3"/>
<dbReference type="RefSeq" id="WP_014789787.1">
    <property type="nucleotide sequence ID" value="NC_018015.1"/>
</dbReference>
<accession>I3ZWS3</accession>
<gene>
    <name evidence="1" type="ORF">CL1_1962</name>
</gene>
<keyword evidence="2" id="KW-1185">Reference proteome</keyword>
<protein>
    <submittedName>
        <fullName evidence="1">Uncharacterized protein</fullName>
    </submittedName>
</protein>
<dbReference type="HOGENOM" id="CLU_2434021_0_0_2"/>
<sequence length="90" mass="10445">MRGRDFWHYVFEVEDMDGDAVIEMTFEAGSASVRIRDANHYSLLLSPKLNRDNLLALTYVISKYVERVLTPEEIRALLRNPGEEVRGCRE</sequence>
<proteinExistence type="predicted"/>
<reference evidence="1 2" key="1">
    <citation type="journal article" date="2012" name="J. Bacteriol.">
        <title>Complete Genome Sequence of the Hyperthermophilic Archaeon Thermococcus sp. Strain CL1, Isolated from a Paralvinella sp. Polychaete Worm Collected from a Hydrothermal Vent.</title>
        <authorList>
            <person name="Jung J.H."/>
            <person name="Holden J.F."/>
            <person name="Seo D.H."/>
            <person name="Park K.H."/>
            <person name="Shin H."/>
            <person name="Ryu S."/>
            <person name="Lee J.H."/>
            <person name="Park C.S."/>
        </authorList>
    </citation>
    <scope>NUCLEOTIDE SEQUENCE [LARGE SCALE GENOMIC DNA]</scope>
    <source>
        <strain evidence="2">DSM 27260 / KACC 17922 / CL1</strain>
    </source>
</reference>
<dbReference type="KEGG" id="thm:CL1_1962"/>
<dbReference type="EMBL" id="CP003651">
    <property type="protein sequence ID" value="AFL96157.1"/>
    <property type="molecule type" value="Genomic_DNA"/>
</dbReference>
<dbReference type="STRING" id="163003.CL1_1962"/>
<dbReference type="GeneID" id="13037272"/>
<evidence type="ECO:0000313" key="1">
    <source>
        <dbReference type="EMBL" id="AFL96157.1"/>
    </source>
</evidence>
<dbReference type="OrthoDB" id="97955at2157"/>
<organism evidence="1 2">
    <name type="scientific">Thermococcus cleftensis (strain DSM 27260 / KACC 17922 / CL1)</name>
    <dbReference type="NCBI Taxonomy" id="163003"/>
    <lineage>
        <taxon>Archaea</taxon>
        <taxon>Methanobacteriati</taxon>
        <taxon>Methanobacteriota</taxon>
        <taxon>Thermococci</taxon>
        <taxon>Thermococcales</taxon>
        <taxon>Thermococcaceae</taxon>
        <taxon>Thermococcus</taxon>
    </lineage>
</organism>